<dbReference type="AlphaFoldDB" id="A0AAE3GSU8"/>
<name>A0AAE3GSU8_9CYAN</name>
<protein>
    <submittedName>
        <fullName evidence="1">Contractile injection system protein, VgrG/Pvc8 family</fullName>
    </submittedName>
</protein>
<dbReference type="SUPFAM" id="SSF69279">
    <property type="entry name" value="Phage tail proteins"/>
    <property type="match status" value="1"/>
</dbReference>
<comment type="caution">
    <text evidence="1">The sequence shown here is derived from an EMBL/GenBank/DDBJ whole genome shotgun (WGS) entry which is preliminary data.</text>
</comment>
<reference evidence="1" key="1">
    <citation type="submission" date="2022-06" db="EMBL/GenBank/DDBJ databases">
        <title>New cyanobacteria of genus Symplocastrum in benthos of Lake Baikal.</title>
        <authorList>
            <person name="Sorokovikova E."/>
            <person name="Tikhonova I."/>
            <person name="Krasnopeev A."/>
            <person name="Evseev P."/>
            <person name="Gladkikh A."/>
            <person name="Belykh O."/>
        </authorList>
    </citation>
    <scope>NUCLEOTIDE SEQUENCE</scope>
    <source>
        <strain evidence="1">BBK-W-15</strain>
    </source>
</reference>
<gene>
    <name evidence="1" type="ORF">NJ959_11935</name>
</gene>
<accession>A0AAE3GSU8</accession>
<organism evidence="1 2">
    <name type="scientific">Limnofasciculus baicalensis BBK-W-15</name>
    <dbReference type="NCBI Taxonomy" id="2699891"/>
    <lineage>
        <taxon>Bacteria</taxon>
        <taxon>Bacillati</taxon>
        <taxon>Cyanobacteriota</taxon>
        <taxon>Cyanophyceae</taxon>
        <taxon>Coleofasciculales</taxon>
        <taxon>Coleofasciculaceae</taxon>
        <taxon>Limnofasciculus</taxon>
        <taxon>Limnofasciculus baicalensis</taxon>
    </lineage>
</organism>
<dbReference type="EMBL" id="JAMZMM010000096">
    <property type="protein sequence ID" value="MCP2729168.1"/>
    <property type="molecule type" value="Genomic_DNA"/>
</dbReference>
<dbReference type="Proteomes" id="UP001204953">
    <property type="component" value="Unassembled WGS sequence"/>
</dbReference>
<evidence type="ECO:0000313" key="2">
    <source>
        <dbReference type="Proteomes" id="UP001204953"/>
    </source>
</evidence>
<dbReference type="Gene3D" id="3.55.50.10">
    <property type="entry name" value="Baseplate protein-like domains"/>
    <property type="match status" value="1"/>
</dbReference>
<sequence>MSEPKNAEKLSPKLNIKINGEDLDLPAKFAIQKVEVSEDLEAVGMFSFQIIAWDMVKNKVTWIDSELFNIGNLIEIQMGYHNFFKTLIVGEIIGLEPEFSQESPSMLVVRGYDLGHRLMRGRKTRSFRQMKDSSIVEQIARDLSIAVKVEDTKIKSEYVLQHNQTDWEFIQDRAKRIGYEVILINKTLNFRAKQNNKAKVLTLKYPDDLLDFSPRLSTIAQAGEVEIRAWDFKEKKAIVDRTIADNEKSTMGKTSGAIAVTREFGRVSQSIVTQPVHSKEEAKQIALGQYQEMALTYITGEGSCLGNPDLRAGQVIEITGIGERFSGLYYVTATTHTYGREEGYQTQFTVKRDATNY</sequence>
<proteinExistence type="predicted"/>
<evidence type="ECO:0000313" key="1">
    <source>
        <dbReference type="EMBL" id="MCP2729168.1"/>
    </source>
</evidence>
<dbReference type="RefSeq" id="WP_254011952.1">
    <property type="nucleotide sequence ID" value="NZ_JAMZMM010000096.1"/>
</dbReference>
<keyword evidence="2" id="KW-1185">Reference proteome</keyword>
<dbReference type="Pfam" id="PF05954">
    <property type="entry name" value="Phage_GPD"/>
    <property type="match status" value="1"/>
</dbReference>